<evidence type="ECO:0000313" key="4">
    <source>
        <dbReference type="EMBL" id="REF88004.1"/>
    </source>
</evidence>
<dbReference type="GO" id="GO:0016020">
    <property type="term" value="C:membrane"/>
    <property type="evidence" value="ECO:0007669"/>
    <property type="project" value="GOC"/>
</dbReference>
<evidence type="ECO:0000313" key="5">
    <source>
        <dbReference type="Proteomes" id="UP000256900"/>
    </source>
</evidence>
<dbReference type="GO" id="GO:0008758">
    <property type="term" value="F:UDP-2,3-diacylglucosamine hydrolase activity"/>
    <property type="evidence" value="ECO:0007669"/>
    <property type="project" value="TreeGrafter"/>
</dbReference>
<proteinExistence type="predicted"/>
<dbReference type="PANTHER" id="PTHR31302">
    <property type="entry name" value="TRANSMEMBRANE PROTEIN WITH METALLOPHOSPHOESTERASE DOMAIN-RELATED"/>
    <property type="match status" value="1"/>
</dbReference>
<evidence type="ECO:0000256" key="2">
    <source>
        <dbReference type="ARBA" id="ARBA00022801"/>
    </source>
</evidence>
<dbReference type="GO" id="GO:0046872">
    <property type="term" value="F:metal ion binding"/>
    <property type="evidence" value="ECO:0007669"/>
    <property type="project" value="UniProtKB-KW"/>
</dbReference>
<sequence length="317" mass="34256">MGAGLPPRIGFLMALLTRRHFIQGASAFTLATAGLGTYACAIEPGFLLDITTYRITPPHWTPGLQVKAALIADIHACEPQMSAARIRRIAEATNALNPDVVFLLGDFNAGHRFVTGPVFPEQWAEALSVLDAPLGTYAILGNHDWWHGALVRMRSDDGESVRRALQHADFKVLENAAVPLVKDGMSFWVAGLGDQLAYPQGPNSFQGFDDLNGTLAQVTDGAPVLLLAHEPFVFRRVPERVSLTLCGHTHGGQVNLPIITELFTESQFGMRQVYGHIVDGNRHMIISAGLGTSIAPIRLFRPPEIVLVTIGADSALA</sequence>
<dbReference type="AlphaFoldDB" id="A0A3D9YZ14"/>
<keyword evidence="2" id="KW-0378">Hydrolase</keyword>
<protein>
    <recommendedName>
        <fullName evidence="3">Calcineurin-like phosphoesterase domain-containing protein</fullName>
    </recommendedName>
</protein>
<accession>A0A3D9YZ14</accession>
<keyword evidence="5" id="KW-1185">Reference proteome</keyword>
<dbReference type="InterPro" id="IPR051158">
    <property type="entry name" value="Metallophosphoesterase_sf"/>
</dbReference>
<dbReference type="Gene3D" id="3.60.21.10">
    <property type="match status" value="1"/>
</dbReference>
<dbReference type="SUPFAM" id="SSF56300">
    <property type="entry name" value="Metallo-dependent phosphatases"/>
    <property type="match status" value="1"/>
</dbReference>
<reference evidence="4 5" key="1">
    <citation type="submission" date="2018-08" db="EMBL/GenBank/DDBJ databases">
        <title>Genomic Encyclopedia of Type Strains, Phase IV (KMG-IV): sequencing the most valuable type-strain genomes for metagenomic binning, comparative biology and taxonomic classification.</title>
        <authorList>
            <person name="Goeker M."/>
        </authorList>
    </citation>
    <scope>NUCLEOTIDE SEQUENCE [LARGE SCALE GENOMIC DNA]</scope>
    <source>
        <strain evidence="4 5">BW863</strain>
    </source>
</reference>
<evidence type="ECO:0000259" key="3">
    <source>
        <dbReference type="Pfam" id="PF00149"/>
    </source>
</evidence>
<comment type="caution">
    <text evidence="4">The sequence shown here is derived from an EMBL/GenBank/DDBJ whole genome shotgun (WGS) entry which is preliminary data.</text>
</comment>
<dbReference type="Pfam" id="PF00149">
    <property type="entry name" value="Metallophos"/>
    <property type="match status" value="1"/>
</dbReference>
<dbReference type="PANTHER" id="PTHR31302:SF31">
    <property type="entry name" value="PHOSPHODIESTERASE YAEI"/>
    <property type="match status" value="1"/>
</dbReference>
<evidence type="ECO:0000256" key="1">
    <source>
        <dbReference type="ARBA" id="ARBA00022723"/>
    </source>
</evidence>
<feature type="domain" description="Calcineurin-like phosphoesterase" evidence="3">
    <location>
        <begin position="68"/>
        <end position="251"/>
    </location>
</feature>
<dbReference type="InterPro" id="IPR004843">
    <property type="entry name" value="Calcineurin-like_PHP"/>
</dbReference>
<name>A0A3D9YZ14_9HYPH</name>
<organism evidence="4 5">
    <name type="scientific">Methylovirgula ligni</name>
    <dbReference type="NCBI Taxonomy" id="569860"/>
    <lineage>
        <taxon>Bacteria</taxon>
        <taxon>Pseudomonadati</taxon>
        <taxon>Pseudomonadota</taxon>
        <taxon>Alphaproteobacteria</taxon>
        <taxon>Hyphomicrobiales</taxon>
        <taxon>Beijerinckiaceae</taxon>
        <taxon>Methylovirgula</taxon>
    </lineage>
</organism>
<keyword evidence="1" id="KW-0479">Metal-binding</keyword>
<dbReference type="EMBL" id="QUMO01000002">
    <property type="protein sequence ID" value="REF88004.1"/>
    <property type="molecule type" value="Genomic_DNA"/>
</dbReference>
<dbReference type="InterPro" id="IPR029052">
    <property type="entry name" value="Metallo-depent_PP-like"/>
</dbReference>
<dbReference type="GO" id="GO:0009245">
    <property type="term" value="P:lipid A biosynthetic process"/>
    <property type="evidence" value="ECO:0007669"/>
    <property type="project" value="TreeGrafter"/>
</dbReference>
<gene>
    <name evidence="4" type="ORF">DES32_1643</name>
</gene>
<dbReference type="Proteomes" id="UP000256900">
    <property type="component" value="Unassembled WGS sequence"/>
</dbReference>
<dbReference type="CDD" id="cd07385">
    <property type="entry name" value="MPP_YkuE_C"/>
    <property type="match status" value="1"/>
</dbReference>